<evidence type="ECO:0000313" key="6">
    <source>
        <dbReference type="Proteomes" id="UP000280791"/>
    </source>
</evidence>
<evidence type="ECO:0000256" key="2">
    <source>
        <dbReference type="ARBA" id="ARBA00024438"/>
    </source>
</evidence>
<dbReference type="Proteomes" id="UP000280791">
    <property type="component" value="Unassembled WGS sequence"/>
</dbReference>
<sequence length="212" mass="23747">MMNACPEKVIRMMDDYLDGEISPSEEKELKDYLQSCSDCRKIYQELTKTIAFVQSASHVQAPSDFVQKTMAGLPKESQRVGMKRFMRHHPLMIAAALFVLLMSAAMMSSFSDDQQFSFTKQENLVVEGQTVVVPEGQTVVGDLTIRNGDLRVDGELEGDVTIVNGQYMASSGVINGEIEEIDQVFEWLWYTIKGTFQDAVSFFGGNDQSIDE</sequence>
<keyword evidence="3" id="KW-0812">Transmembrane</keyword>
<dbReference type="InterPro" id="IPR041916">
    <property type="entry name" value="Anti_sigma_zinc_sf"/>
</dbReference>
<accession>A0A497YD00</accession>
<name>A0A497YD00_9BACL</name>
<evidence type="ECO:0000256" key="1">
    <source>
        <dbReference type="ARBA" id="ARBA00024353"/>
    </source>
</evidence>
<dbReference type="EMBL" id="RCCP01000004">
    <property type="protein sequence ID" value="RLJ86104.1"/>
    <property type="molecule type" value="Genomic_DNA"/>
</dbReference>
<protein>
    <recommendedName>
        <fullName evidence="2">Anti-sigma-W factor RsiW</fullName>
    </recommendedName>
</protein>
<feature type="transmembrane region" description="Helical" evidence="3">
    <location>
        <begin position="91"/>
        <end position="110"/>
    </location>
</feature>
<comment type="similarity">
    <text evidence="1">Belongs to the zinc-associated anti-sigma factor (ZAS) superfamily. Anti-sigma-W factor family.</text>
</comment>
<dbReference type="AlphaFoldDB" id="A0A497YD00"/>
<feature type="domain" description="Putative zinc-finger" evidence="4">
    <location>
        <begin position="7"/>
        <end position="40"/>
    </location>
</feature>
<dbReference type="InterPro" id="IPR027383">
    <property type="entry name" value="Znf_put"/>
</dbReference>
<reference evidence="5 6" key="1">
    <citation type="submission" date="2018-10" db="EMBL/GenBank/DDBJ databases">
        <title>Genomic Encyclopedia of Type Strains, Phase IV (KMG-IV): sequencing the most valuable type-strain genomes for metagenomic binning, comparative biology and taxonomic classification.</title>
        <authorList>
            <person name="Goeker M."/>
        </authorList>
    </citation>
    <scope>NUCLEOTIDE SEQUENCE [LARGE SCALE GENOMIC DNA]</scope>
    <source>
        <strain evidence="5 6">DSM 20549</strain>
    </source>
</reference>
<proteinExistence type="inferred from homology"/>
<evidence type="ECO:0000313" key="5">
    <source>
        <dbReference type="EMBL" id="RLJ86104.1"/>
    </source>
</evidence>
<organism evidence="5 6">
    <name type="scientific">Planococcus citreus</name>
    <dbReference type="NCBI Taxonomy" id="1373"/>
    <lineage>
        <taxon>Bacteria</taxon>
        <taxon>Bacillati</taxon>
        <taxon>Bacillota</taxon>
        <taxon>Bacilli</taxon>
        <taxon>Bacillales</taxon>
        <taxon>Caryophanaceae</taxon>
        <taxon>Planococcus</taxon>
    </lineage>
</organism>
<keyword evidence="3" id="KW-0472">Membrane</keyword>
<keyword evidence="3" id="KW-1133">Transmembrane helix</keyword>
<dbReference type="Gene3D" id="1.10.10.1320">
    <property type="entry name" value="Anti-sigma factor, zinc-finger domain"/>
    <property type="match status" value="1"/>
</dbReference>
<evidence type="ECO:0000259" key="4">
    <source>
        <dbReference type="Pfam" id="PF13490"/>
    </source>
</evidence>
<gene>
    <name evidence="5" type="ORF">DFR62_2507</name>
</gene>
<dbReference type="Pfam" id="PF13490">
    <property type="entry name" value="zf-HC2"/>
    <property type="match status" value="1"/>
</dbReference>
<comment type="caution">
    <text evidence="5">The sequence shown here is derived from an EMBL/GenBank/DDBJ whole genome shotgun (WGS) entry which is preliminary data.</text>
</comment>
<evidence type="ECO:0000256" key="3">
    <source>
        <dbReference type="SAM" id="Phobius"/>
    </source>
</evidence>
<keyword evidence="6" id="KW-1185">Reference proteome</keyword>